<dbReference type="InterPro" id="IPR058852">
    <property type="entry name" value="HTH_77"/>
</dbReference>
<reference evidence="4" key="1">
    <citation type="journal article" date="2022" name="Microbiol. Resour. Announc.">
        <title>Genome Sequence of Cupriavidus campinensis Strain G5, a Member of a Bacterial Consortium Capable of Polyethylene Degradation.</title>
        <authorList>
            <person name="Schneider B."/>
            <person name="Pfeiffer F."/>
            <person name="Dyall-Smith M."/>
            <person name="Kunte H.J."/>
        </authorList>
    </citation>
    <scope>NUCLEOTIDE SEQUENCE</scope>
    <source>
        <strain evidence="4">G5</strain>
    </source>
</reference>
<dbReference type="GO" id="GO:0000160">
    <property type="term" value="P:phosphorelay signal transduction system"/>
    <property type="evidence" value="ECO:0007669"/>
    <property type="project" value="InterPro"/>
</dbReference>
<reference evidence="4" key="2">
    <citation type="submission" date="2022-05" db="EMBL/GenBank/DDBJ databases">
        <authorList>
            <person name="Kunte H.-J."/>
        </authorList>
    </citation>
    <scope>NUCLEOTIDE SEQUENCE</scope>
    <source>
        <strain evidence="4">G5</strain>
    </source>
</reference>
<feature type="DNA-binding region" description="OmpR/PhoB-type" evidence="2">
    <location>
        <begin position="11"/>
        <end position="109"/>
    </location>
</feature>
<evidence type="ECO:0000259" key="3">
    <source>
        <dbReference type="PROSITE" id="PS51755"/>
    </source>
</evidence>
<gene>
    <name evidence="4" type="ORF">M5D45_19340</name>
</gene>
<dbReference type="PROSITE" id="PS51755">
    <property type="entry name" value="OMPR_PHOB"/>
    <property type="match status" value="1"/>
</dbReference>
<dbReference type="InterPro" id="IPR001867">
    <property type="entry name" value="OmpR/PhoB-type_DNA-bd"/>
</dbReference>
<dbReference type="GO" id="GO:0006355">
    <property type="term" value="P:regulation of DNA-templated transcription"/>
    <property type="evidence" value="ECO:0007669"/>
    <property type="project" value="InterPro"/>
</dbReference>
<proteinExistence type="predicted"/>
<dbReference type="InterPro" id="IPR016032">
    <property type="entry name" value="Sig_transdc_resp-reg_C-effctor"/>
</dbReference>
<dbReference type="InterPro" id="IPR027417">
    <property type="entry name" value="P-loop_NTPase"/>
</dbReference>
<dbReference type="SMART" id="SM00862">
    <property type="entry name" value="Trans_reg_C"/>
    <property type="match status" value="1"/>
</dbReference>
<dbReference type="Pfam" id="PF00486">
    <property type="entry name" value="Trans_reg_C"/>
    <property type="match status" value="1"/>
</dbReference>
<dbReference type="SUPFAM" id="SSF52540">
    <property type="entry name" value="P-loop containing nucleoside triphosphate hydrolases"/>
    <property type="match status" value="1"/>
</dbReference>
<sequence>MTSRAPAARADLPVAFGSFTLHIAQRLLLESGRPVRLGARARSILAALVERAGEVVGKAELIAYAWPDGDAEEATLRVHMGALRKVLGDGQGGTRYIASVAGRGYCFVAPVARATTQGAPGTFPAAPAHDAHDAYLPARVTRVIGRETLIAALAQSLPQRRLLTLCGAGGMGKTTIALAMAERLLPAYADGVRFVDLGRVADPGLVDAALAATLGMTAGPTARAALVDALRHRRMLIVLDSCEHVIDAVALLVLALLQGAPDVHLLVTSREPLQCEGEWVQRVPPLALPSPRNEISAAEAMHYPAVQLFVERAIHSADTFQLPDADAPGVVMLCASLDGMPLAIELAAAHVETFGVAHLRRLLDDRFQMSADNSDIVQPRHRTLRALLDWSYDVLPPTERVVLTRLAVFTGEFTLGWARAVLVDAEISRGDVETGIAAMVAKSLVSVDASEGVVRYRLLATTRAYALERLARGGALRDLQARHALHWRDALRATWTDEPALTQAEWAARYGNAIDDVRAAIGWALSPDGDAALGATLIIAALPLGYFLSRLDEFCGYTARALALADEGAAPLDPTLTTRLRVALGTLIYHTRGVAAGAEDAYQRALRDAAALAQSGAQSGAQQQALAGIGMIALASGDYAAGRHHAETMCALADQDGDAMARLWAEHTLALAHHYLGDHGTARHLARHVRTHPSPLVRPVDNLTALVDRRVCMRIVEARTLWIEGYADSAASLVAQCVEDALTDMPLALAQALAFAACPIALWRGDETALADYANRLREHSLRHALVAWHGWVEMLDAALALRDGTPAPTNADADADAHRHLQARITHTGGKQADLYATFGARFVTPLAITRAVAGKSGWCMAEVRRVAAEAHPHRHTQAGRLAAAAAFEQALDVARAQGARAWALRAATSLARVRHELDQGGDSVRAADLLSSICARMPEGRGTRDYRDAQAVLAYYTSTPASTQAISAANDAATTQARG</sequence>
<name>A0AAE9L4X3_9BURK</name>
<dbReference type="Gene3D" id="3.40.50.300">
    <property type="entry name" value="P-loop containing nucleotide triphosphate hydrolases"/>
    <property type="match status" value="1"/>
</dbReference>
<dbReference type="Gene3D" id="1.10.10.10">
    <property type="entry name" value="Winged helix-like DNA-binding domain superfamily/Winged helix DNA-binding domain"/>
    <property type="match status" value="1"/>
</dbReference>
<organism evidence="4 5">
    <name type="scientific">Cupriavidus campinensis</name>
    <dbReference type="NCBI Taxonomy" id="151783"/>
    <lineage>
        <taxon>Bacteria</taxon>
        <taxon>Pseudomonadati</taxon>
        <taxon>Pseudomonadota</taxon>
        <taxon>Betaproteobacteria</taxon>
        <taxon>Burkholderiales</taxon>
        <taxon>Burkholderiaceae</taxon>
        <taxon>Cupriavidus</taxon>
    </lineage>
</organism>
<dbReference type="SMART" id="SM00382">
    <property type="entry name" value="AAA"/>
    <property type="match status" value="1"/>
</dbReference>
<dbReference type="PANTHER" id="PTHR47691">
    <property type="entry name" value="REGULATOR-RELATED"/>
    <property type="match status" value="1"/>
</dbReference>
<dbReference type="CDD" id="cd00383">
    <property type="entry name" value="trans_reg_C"/>
    <property type="match status" value="1"/>
</dbReference>
<protein>
    <submittedName>
        <fullName evidence="4">Helix-turn-helix transcriptional regulator</fullName>
    </submittedName>
</protein>
<feature type="domain" description="OmpR/PhoB-type" evidence="3">
    <location>
        <begin position="11"/>
        <end position="109"/>
    </location>
</feature>
<evidence type="ECO:0000313" key="5">
    <source>
        <dbReference type="Proteomes" id="UP001056132"/>
    </source>
</evidence>
<dbReference type="GO" id="GO:0003677">
    <property type="term" value="F:DNA binding"/>
    <property type="evidence" value="ECO:0007669"/>
    <property type="project" value="UniProtKB-UniRule"/>
</dbReference>
<dbReference type="InterPro" id="IPR036388">
    <property type="entry name" value="WH-like_DNA-bd_sf"/>
</dbReference>
<dbReference type="InterPro" id="IPR003593">
    <property type="entry name" value="AAA+_ATPase"/>
</dbReference>
<dbReference type="PANTHER" id="PTHR47691:SF3">
    <property type="entry name" value="HTH-TYPE TRANSCRIPTIONAL REGULATOR RV0890C-RELATED"/>
    <property type="match status" value="1"/>
</dbReference>
<evidence type="ECO:0000313" key="4">
    <source>
        <dbReference type="EMBL" id="URF07363.1"/>
    </source>
</evidence>
<dbReference type="Proteomes" id="UP001056132">
    <property type="component" value="Chromosome 2"/>
</dbReference>
<dbReference type="SUPFAM" id="SSF46894">
    <property type="entry name" value="C-terminal effector domain of the bipartite response regulators"/>
    <property type="match status" value="1"/>
</dbReference>
<dbReference type="Pfam" id="PF25872">
    <property type="entry name" value="HTH_77"/>
    <property type="match status" value="1"/>
</dbReference>
<dbReference type="AlphaFoldDB" id="A0AAE9L4X3"/>
<dbReference type="PRINTS" id="PR00364">
    <property type="entry name" value="DISEASERSIST"/>
</dbReference>
<accession>A0AAE9L4X3</accession>
<keyword evidence="1 2" id="KW-0238">DNA-binding</keyword>
<dbReference type="EMBL" id="CP097331">
    <property type="protein sequence ID" value="URF07363.1"/>
    <property type="molecule type" value="Genomic_DNA"/>
</dbReference>
<evidence type="ECO:0000256" key="2">
    <source>
        <dbReference type="PROSITE-ProRule" id="PRU01091"/>
    </source>
</evidence>
<evidence type="ECO:0000256" key="1">
    <source>
        <dbReference type="ARBA" id="ARBA00023125"/>
    </source>
</evidence>
<dbReference type="KEGG" id="ccam:M5D45_19340"/>
<dbReference type="RefSeq" id="WP_250025758.1">
    <property type="nucleotide sequence ID" value="NZ_CP097331.1"/>
</dbReference>